<dbReference type="EMBL" id="VUJU01007033">
    <property type="protein sequence ID" value="KAF0746910.1"/>
    <property type="molecule type" value="Genomic_DNA"/>
</dbReference>
<proteinExistence type="predicted"/>
<name>A0A6G0Y0V4_APHCR</name>
<dbReference type="Proteomes" id="UP000478052">
    <property type="component" value="Unassembled WGS sequence"/>
</dbReference>
<evidence type="ECO:0008006" key="3">
    <source>
        <dbReference type="Google" id="ProtNLM"/>
    </source>
</evidence>
<protein>
    <recommendedName>
        <fullName evidence="3">MULE domain-containing protein</fullName>
    </recommendedName>
</protein>
<sequence>MLNSILTIVADFEQAIHFAAKKVWPSIILYKNTDFEIGKWLHLIFSLSLFPHYEVEDFFINELMTIQIQIRKNY</sequence>
<keyword evidence="2" id="KW-1185">Reference proteome</keyword>
<dbReference type="AlphaFoldDB" id="A0A6G0Y0V4"/>
<reference evidence="1 2" key="1">
    <citation type="submission" date="2019-08" db="EMBL/GenBank/DDBJ databases">
        <title>Whole genome of Aphis craccivora.</title>
        <authorList>
            <person name="Voronova N.V."/>
            <person name="Shulinski R.S."/>
            <person name="Bandarenka Y.V."/>
            <person name="Zhorov D.G."/>
            <person name="Warner D."/>
        </authorList>
    </citation>
    <scope>NUCLEOTIDE SEQUENCE [LARGE SCALE GENOMIC DNA]</scope>
    <source>
        <strain evidence="1">180601</strain>
        <tissue evidence="1">Whole Body</tissue>
    </source>
</reference>
<evidence type="ECO:0000313" key="2">
    <source>
        <dbReference type="Proteomes" id="UP000478052"/>
    </source>
</evidence>
<accession>A0A6G0Y0V4</accession>
<comment type="caution">
    <text evidence="1">The sequence shown here is derived from an EMBL/GenBank/DDBJ whole genome shotgun (WGS) entry which is preliminary data.</text>
</comment>
<evidence type="ECO:0000313" key="1">
    <source>
        <dbReference type="EMBL" id="KAF0746910.1"/>
    </source>
</evidence>
<gene>
    <name evidence="1" type="ORF">FWK35_00034874</name>
</gene>
<organism evidence="1 2">
    <name type="scientific">Aphis craccivora</name>
    <name type="common">Cowpea aphid</name>
    <dbReference type="NCBI Taxonomy" id="307492"/>
    <lineage>
        <taxon>Eukaryota</taxon>
        <taxon>Metazoa</taxon>
        <taxon>Ecdysozoa</taxon>
        <taxon>Arthropoda</taxon>
        <taxon>Hexapoda</taxon>
        <taxon>Insecta</taxon>
        <taxon>Pterygota</taxon>
        <taxon>Neoptera</taxon>
        <taxon>Paraneoptera</taxon>
        <taxon>Hemiptera</taxon>
        <taxon>Sternorrhyncha</taxon>
        <taxon>Aphidomorpha</taxon>
        <taxon>Aphidoidea</taxon>
        <taxon>Aphididae</taxon>
        <taxon>Aphidini</taxon>
        <taxon>Aphis</taxon>
        <taxon>Aphis</taxon>
    </lineage>
</organism>